<dbReference type="GO" id="GO:0016705">
    <property type="term" value="F:oxidoreductase activity, acting on paired donors, with incorporation or reduction of molecular oxygen"/>
    <property type="evidence" value="ECO:0007669"/>
    <property type="project" value="InterPro"/>
</dbReference>
<dbReference type="GO" id="GO:0005506">
    <property type="term" value="F:iron ion binding"/>
    <property type="evidence" value="ECO:0007669"/>
    <property type="project" value="InterPro"/>
</dbReference>
<dbReference type="CDD" id="cd20628">
    <property type="entry name" value="CYP4"/>
    <property type="match status" value="1"/>
</dbReference>
<dbReference type="Proteomes" id="UP000092444">
    <property type="component" value="Unassembled WGS sequence"/>
</dbReference>
<evidence type="ECO:0000313" key="11">
    <source>
        <dbReference type="EnsemblMetazoa" id="GMOY003730-PA"/>
    </source>
</evidence>
<keyword evidence="3 8" id="KW-0349">Heme</keyword>
<evidence type="ECO:0000256" key="4">
    <source>
        <dbReference type="ARBA" id="ARBA00022723"/>
    </source>
</evidence>
<proteinExistence type="inferred from homology"/>
<evidence type="ECO:0000256" key="7">
    <source>
        <dbReference type="ARBA" id="ARBA00023033"/>
    </source>
</evidence>
<keyword evidence="7 9" id="KW-0503">Monooxygenase</keyword>
<evidence type="ECO:0000256" key="6">
    <source>
        <dbReference type="ARBA" id="ARBA00023004"/>
    </source>
</evidence>
<dbReference type="PANTHER" id="PTHR24291:SF203">
    <property type="entry name" value="CYTOCHROME P450 4D1-RELATED"/>
    <property type="match status" value="1"/>
</dbReference>
<evidence type="ECO:0008006" key="13">
    <source>
        <dbReference type="Google" id="ProtNLM"/>
    </source>
</evidence>
<dbReference type="VEuPathDB" id="VectorBase:GMOY003730"/>
<evidence type="ECO:0000256" key="10">
    <source>
        <dbReference type="SAM" id="SignalP"/>
    </source>
</evidence>
<dbReference type="EMBL" id="CCAG010006519">
    <property type="status" value="NOT_ANNOTATED_CDS"/>
    <property type="molecule type" value="Genomic_DNA"/>
</dbReference>
<feature type="signal peptide" evidence="10">
    <location>
        <begin position="1"/>
        <end position="20"/>
    </location>
</feature>
<dbReference type="STRING" id="37546.A0A1B0FIQ6"/>
<name>A0A1B0FIQ6_GLOMM</name>
<evidence type="ECO:0000256" key="1">
    <source>
        <dbReference type="ARBA" id="ARBA00001971"/>
    </source>
</evidence>
<evidence type="ECO:0000256" key="9">
    <source>
        <dbReference type="RuleBase" id="RU000461"/>
    </source>
</evidence>
<dbReference type="PRINTS" id="PR00463">
    <property type="entry name" value="EP450I"/>
</dbReference>
<sequence>MNILALIAFVLWATFMRCLPQIIAIIRLKQWSSSIPGPSMWEFVWKSRKMSVLDKLKEVHKQYGSTFRIWLGKDLFVFLAEPEDIKTLLSSNHLLHKSSNYKLLDSWLGKGLIINGGESWRKRRKLLTPAFHFSILSEFKESMEENCRILIQHLKAKTNGEPFDICPYITLFALDVIYETAMGLKKHAQLQSDSLYVKTIHEVCHIAHRRSFSALYRSRTLFKFTKLGRKYQAGVQILHEETERVDKEDLSGDIKEKRRLAFLDMLLISQMEGMSLTDDEIREEVDNFMFAGHDTVSSAIAFTLHLLSQHPNIQKQAYEEVLAAMRDGKESMPYLEAVIKESLRISAIVPFFSRQVTEDFKVGSLTVPKGVNIVVLAYMVHRDERYYSQPEKFDPTRFLQDNNDSHPYSFVPFSAGPRNCIGQRFAMLELKCALSNLLRTFEFLPAEGLIMKEKTFEQYLQTSYSFYQHLCNGANLWSSKSFGMHIIECLMKTYNLSEFVYNVPGRIKREGSKIKCSDVIFPVYR</sequence>
<evidence type="ECO:0000256" key="3">
    <source>
        <dbReference type="ARBA" id="ARBA00022617"/>
    </source>
</evidence>
<dbReference type="GO" id="GO:0020037">
    <property type="term" value="F:heme binding"/>
    <property type="evidence" value="ECO:0007669"/>
    <property type="project" value="InterPro"/>
</dbReference>
<keyword evidence="4 8" id="KW-0479">Metal-binding</keyword>
<evidence type="ECO:0000256" key="2">
    <source>
        <dbReference type="ARBA" id="ARBA00010617"/>
    </source>
</evidence>
<dbReference type="Pfam" id="PF00067">
    <property type="entry name" value="p450"/>
    <property type="match status" value="1"/>
</dbReference>
<dbReference type="InterPro" id="IPR050196">
    <property type="entry name" value="Cytochrome_P450_Monoox"/>
</dbReference>
<dbReference type="InterPro" id="IPR036396">
    <property type="entry name" value="Cyt_P450_sf"/>
</dbReference>
<dbReference type="InterPro" id="IPR002401">
    <property type="entry name" value="Cyt_P450_E_grp-I"/>
</dbReference>
<keyword evidence="12" id="KW-1185">Reference proteome</keyword>
<dbReference type="PROSITE" id="PS00086">
    <property type="entry name" value="CYTOCHROME_P450"/>
    <property type="match status" value="1"/>
</dbReference>
<organism evidence="11 12">
    <name type="scientific">Glossina morsitans morsitans</name>
    <name type="common">Savannah tsetse fly</name>
    <dbReference type="NCBI Taxonomy" id="37546"/>
    <lineage>
        <taxon>Eukaryota</taxon>
        <taxon>Metazoa</taxon>
        <taxon>Ecdysozoa</taxon>
        <taxon>Arthropoda</taxon>
        <taxon>Hexapoda</taxon>
        <taxon>Insecta</taxon>
        <taxon>Pterygota</taxon>
        <taxon>Neoptera</taxon>
        <taxon>Endopterygota</taxon>
        <taxon>Diptera</taxon>
        <taxon>Brachycera</taxon>
        <taxon>Muscomorpha</taxon>
        <taxon>Hippoboscoidea</taxon>
        <taxon>Glossinidae</taxon>
        <taxon>Glossina</taxon>
    </lineage>
</organism>
<protein>
    <recommendedName>
        <fullName evidence="13">Cytochrome P450</fullName>
    </recommendedName>
</protein>
<dbReference type="GO" id="GO:0004497">
    <property type="term" value="F:monooxygenase activity"/>
    <property type="evidence" value="ECO:0007669"/>
    <property type="project" value="UniProtKB-KW"/>
</dbReference>
<reference evidence="11" key="1">
    <citation type="submission" date="2020-05" db="UniProtKB">
        <authorList>
            <consortium name="EnsemblMetazoa"/>
        </authorList>
    </citation>
    <scope>IDENTIFICATION</scope>
    <source>
        <strain evidence="11">Yale</strain>
    </source>
</reference>
<dbReference type="InterPro" id="IPR001128">
    <property type="entry name" value="Cyt_P450"/>
</dbReference>
<comment type="cofactor">
    <cofactor evidence="1 8">
        <name>heme</name>
        <dbReference type="ChEBI" id="CHEBI:30413"/>
    </cofactor>
</comment>
<dbReference type="EnsemblMetazoa" id="GMOY003730-RA">
    <property type="protein sequence ID" value="GMOY003730-PA"/>
    <property type="gene ID" value="GMOY003730"/>
</dbReference>
<evidence type="ECO:0000313" key="12">
    <source>
        <dbReference type="Proteomes" id="UP000092444"/>
    </source>
</evidence>
<keyword evidence="5 9" id="KW-0560">Oxidoreductase</keyword>
<feature type="chain" id="PRO_5008407519" description="Cytochrome P450" evidence="10">
    <location>
        <begin position="21"/>
        <end position="525"/>
    </location>
</feature>
<dbReference type="Gene3D" id="1.10.630.10">
    <property type="entry name" value="Cytochrome P450"/>
    <property type="match status" value="1"/>
</dbReference>
<evidence type="ECO:0000256" key="5">
    <source>
        <dbReference type="ARBA" id="ARBA00023002"/>
    </source>
</evidence>
<keyword evidence="6 8" id="KW-0408">Iron</keyword>
<keyword evidence="10" id="KW-0732">Signal</keyword>
<dbReference type="AlphaFoldDB" id="A0A1B0FIQ6"/>
<dbReference type="InterPro" id="IPR017972">
    <property type="entry name" value="Cyt_P450_CS"/>
</dbReference>
<feature type="binding site" description="axial binding residue" evidence="8">
    <location>
        <position position="420"/>
    </location>
    <ligand>
        <name>heme</name>
        <dbReference type="ChEBI" id="CHEBI:30413"/>
    </ligand>
    <ligandPart>
        <name>Fe</name>
        <dbReference type="ChEBI" id="CHEBI:18248"/>
    </ligandPart>
</feature>
<evidence type="ECO:0000256" key="8">
    <source>
        <dbReference type="PIRSR" id="PIRSR602401-1"/>
    </source>
</evidence>
<dbReference type="PANTHER" id="PTHR24291">
    <property type="entry name" value="CYTOCHROME P450 FAMILY 4"/>
    <property type="match status" value="1"/>
</dbReference>
<comment type="similarity">
    <text evidence="2 9">Belongs to the cytochrome P450 family.</text>
</comment>
<dbReference type="SUPFAM" id="SSF48264">
    <property type="entry name" value="Cytochrome P450"/>
    <property type="match status" value="1"/>
</dbReference>
<accession>A0A1B0FIQ6</accession>
<dbReference type="PRINTS" id="PR00385">
    <property type="entry name" value="P450"/>
</dbReference>
<dbReference type="PhylomeDB" id="A0A1B0FIQ6"/>